<dbReference type="RefSeq" id="WP_110316234.1">
    <property type="nucleotide sequence ID" value="NZ_QJJU01000006.1"/>
</dbReference>
<comment type="caution">
    <text evidence="3">The sequence shown here is derived from an EMBL/GenBank/DDBJ whole genome shotgun (WGS) entry which is preliminary data.</text>
</comment>
<dbReference type="AlphaFoldDB" id="A0A318HHR0"/>
<evidence type="ECO:0000313" key="3">
    <source>
        <dbReference type="EMBL" id="PXX09238.1"/>
    </source>
</evidence>
<protein>
    <recommendedName>
        <fullName evidence="2">CDGP domain-containing protein</fullName>
    </recommendedName>
</protein>
<feature type="chain" id="PRO_5039112826" description="CDGP domain-containing protein" evidence="1">
    <location>
        <begin position="20"/>
        <end position="100"/>
    </location>
</feature>
<organism evidence="3 4">
    <name type="scientific">Mycolicibacterium moriokaense</name>
    <dbReference type="NCBI Taxonomy" id="39691"/>
    <lineage>
        <taxon>Bacteria</taxon>
        <taxon>Bacillati</taxon>
        <taxon>Actinomycetota</taxon>
        <taxon>Actinomycetes</taxon>
        <taxon>Mycobacteriales</taxon>
        <taxon>Mycobacteriaceae</taxon>
        <taxon>Mycolicibacterium</taxon>
    </lineage>
</organism>
<proteinExistence type="predicted"/>
<evidence type="ECO:0000256" key="1">
    <source>
        <dbReference type="SAM" id="SignalP"/>
    </source>
</evidence>
<reference evidence="3 4" key="2">
    <citation type="submission" date="2018-06" db="EMBL/GenBank/DDBJ databases">
        <title>Sequencing of bacterial isolates from soil warming experiment in Harvard Forest, Massachusetts, USA.</title>
        <authorList>
            <person name="Deangelis K.PhD."/>
        </authorList>
    </citation>
    <scope>NUCLEOTIDE SEQUENCE [LARGE SCALE GENOMIC DNA]</scope>
    <source>
        <strain evidence="3 4">GAS496</strain>
    </source>
</reference>
<dbReference type="OrthoDB" id="4735804at2"/>
<accession>A0A318HHR0</accession>
<name>A0A318HHR0_9MYCO</name>
<dbReference type="Pfam" id="PF24238">
    <property type="entry name" value="CDGP"/>
    <property type="match status" value="1"/>
</dbReference>
<gene>
    <name evidence="3" type="ORF">C8E89_106165</name>
</gene>
<evidence type="ECO:0000259" key="2">
    <source>
        <dbReference type="Pfam" id="PF24238"/>
    </source>
</evidence>
<keyword evidence="1" id="KW-0732">Signal</keyword>
<feature type="domain" description="CDGP" evidence="2">
    <location>
        <begin position="36"/>
        <end position="100"/>
    </location>
</feature>
<dbReference type="Proteomes" id="UP000247781">
    <property type="component" value="Unassembled WGS sequence"/>
</dbReference>
<reference evidence="4" key="1">
    <citation type="submission" date="2018-05" db="EMBL/GenBank/DDBJ databases">
        <authorList>
            <person name="Deangelis K."/>
            <person name="Huntemann M."/>
            <person name="Clum A."/>
            <person name="Pillay M."/>
            <person name="Palaniappan K."/>
            <person name="Varghese N."/>
            <person name="Mikhailova N."/>
            <person name="Stamatis D."/>
            <person name="Reddy T."/>
            <person name="Daum C."/>
            <person name="Shapiro N."/>
            <person name="Ivanova N."/>
            <person name="Kyrpides N."/>
            <person name="Woyke T."/>
        </authorList>
    </citation>
    <scope>NUCLEOTIDE SEQUENCE [LARGE SCALE GENOMIC DNA]</scope>
    <source>
        <strain evidence="4">GAS496</strain>
    </source>
</reference>
<feature type="signal peptide" evidence="1">
    <location>
        <begin position="1"/>
        <end position="19"/>
    </location>
</feature>
<evidence type="ECO:0000313" key="4">
    <source>
        <dbReference type="Proteomes" id="UP000247781"/>
    </source>
</evidence>
<dbReference type="InterPro" id="IPR056271">
    <property type="entry name" value="CDGP_dom"/>
</dbReference>
<dbReference type="EMBL" id="QJJU01000006">
    <property type="protein sequence ID" value="PXX09238.1"/>
    <property type="molecule type" value="Genomic_DNA"/>
</dbReference>
<keyword evidence="4" id="KW-1185">Reference proteome</keyword>
<sequence length="100" mass="10419">MRIAATFAGGAVIATMMTAQPLAPSASAVPGDPMAGCETQVFAQYCDGPIREDGSWKRCLFANGQYGGGAYVPPVTNCFIIPSGDQIPPLPLGQPDHHIE</sequence>